<dbReference type="Gene3D" id="1.10.3290.10">
    <property type="entry name" value="Fido-like domain"/>
    <property type="match status" value="1"/>
</dbReference>
<dbReference type="OrthoDB" id="9813719at2"/>
<reference evidence="5 6" key="1">
    <citation type="submission" date="2018-06" db="EMBL/GenBank/DDBJ databases">
        <authorList>
            <consortium name="Pathogen Informatics"/>
            <person name="Doyle S."/>
        </authorList>
    </citation>
    <scope>NUCLEOTIDE SEQUENCE [LARGE SCALE GENOMIC DNA]</scope>
    <source>
        <strain evidence="5 6">NCTC11997</strain>
    </source>
</reference>
<dbReference type="Proteomes" id="UP000254603">
    <property type="component" value="Unassembled WGS sequence"/>
</dbReference>
<dbReference type="PANTHER" id="PTHR13504">
    <property type="entry name" value="FIDO DOMAIN-CONTAINING PROTEIN DDB_G0283145"/>
    <property type="match status" value="1"/>
</dbReference>
<feature type="binding site" evidence="2">
    <location>
        <begin position="331"/>
        <end position="338"/>
    </location>
    <ligand>
        <name>ATP</name>
        <dbReference type="ChEBI" id="CHEBI:30616"/>
    </ligand>
</feature>
<reference evidence="4 7" key="2">
    <citation type="submission" date="2020-12" db="EMBL/GenBank/DDBJ databases">
        <title>FDA dAtabase for Regulatory Grade micrObial Sequences (FDA-ARGOS): Supporting development and validation of Infectious Disease Dx tests.</title>
        <authorList>
            <person name="Sproer C."/>
            <person name="Gronow S."/>
            <person name="Severitt S."/>
            <person name="Schroder I."/>
            <person name="Tallon L."/>
            <person name="Sadzewicz L."/>
            <person name="Zhao X."/>
            <person name="Boylan J."/>
            <person name="Ott S."/>
            <person name="Bowen H."/>
            <person name="Vavikolanu K."/>
            <person name="Mehta A."/>
            <person name="Aluvathingal J."/>
            <person name="Nadendla S."/>
            <person name="Lowell S."/>
            <person name="Myers T."/>
            <person name="Yan Y."/>
            <person name="Sichtig H."/>
        </authorList>
    </citation>
    <scope>NUCLEOTIDE SEQUENCE [LARGE SCALE GENOMIC DNA]</scope>
    <source>
        <strain evidence="4 7">FDAARGOS_872</strain>
    </source>
</reference>
<dbReference type="Proteomes" id="UP000594903">
    <property type="component" value="Chromosome"/>
</dbReference>
<accession>A0A378XEZ4</accession>
<evidence type="ECO:0000313" key="5">
    <source>
        <dbReference type="EMBL" id="SUA54613.1"/>
    </source>
</evidence>
<dbReference type="RefSeq" id="WP_018573799.1">
    <property type="nucleotide sequence ID" value="NZ_CP065725.1"/>
</dbReference>
<dbReference type="InterPro" id="IPR003812">
    <property type="entry name" value="Fido"/>
</dbReference>
<dbReference type="STRING" id="1122619.GCA_000373745_00624"/>
<evidence type="ECO:0000259" key="3">
    <source>
        <dbReference type="PROSITE" id="PS51459"/>
    </source>
</evidence>
<evidence type="ECO:0000256" key="2">
    <source>
        <dbReference type="PIRSR" id="PIRSR640198-2"/>
    </source>
</evidence>
<gene>
    <name evidence="4" type="ORF">I6G29_07480</name>
    <name evidence="5" type="ORF">NCTC11997_01557</name>
</gene>
<protein>
    <submittedName>
        <fullName evidence="4">Fic family protein</fullName>
    </submittedName>
    <submittedName>
        <fullName evidence="5">Fic/DOC family</fullName>
    </submittedName>
</protein>
<organism evidence="5 6">
    <name type="scientific">Oligella ureolytica</name>
    <dbReference type="NCBI Taxonomy" id="90244"/>
    <lineage>
        <taxon>Bacteria</taxon>
        <taxon>Pseudomonadati</taxon>
        <taxon>Pseudomonadota</taxon>
        <taxon>Betaproteobacteria</taxon>
        <taxon>Burkholderiales</taxon>
        <taxon>Alcaligenaceae</taxon>
        <taxon>Oligella</taxon>
    </lineage>
</organism>
<keyword evidence="2" id="KW-0067">ATP-binding</keyword>
<keyword evidence="7" id="KW-1185">Reference proteome</keyword>
<dbReference type="AlphaFoldDB" id="A0A378XEZ4"/>
<keyword evidence="2" id="KW-0547">Nucleotide-binding</keyword>
<dbReference type="SUPFAM" id="SSF140931">
    <property type="entry name" value="Fic-like"/>
    <property type="match status" value="1"/>
</dbReference>
<evidence type="ECO:0000313" key="7">
    <source>
        <dbReference type="Proteomes" id="UP000594903"/>
    </source>
</evidence>
<sequence length="520" mass="59253">MDELLVDPIGLAWLAKTYQITPIVRMPVQSQIGGRRLTEVIDGYRIETYQESMRPADTPAAHLQFHLRHEVLHLECLSRLFERIGGKFIQAWVDAEPTGQYARRAAFLYELLSNDTLQLPKRVGGNYVDLLDSTKLVVASSASVIKSSRWRINDNLPGTRYFCPMIVKTDALIQAMELDVTALFQSLEAEFGEELLSRAAVWMTLRESKASFAIEGEEDRTTRIERFADMMSRRTGQGDLPLSHKMLAQLQADVLGENTVVTNFGVRQSPVFIGESVRYQDIVYYVAPPADEVANMLDGLRVFFERTKGQSSVMRCAVIAFAFVYIHPLADGNGRIHRFLINDILRRDGVISDPVILPISAVISDDAGERRNYDNVLDEISKPLMREISEDISFTSTYTTYLDGIVSNFQFSGNNKARPVWRYPDMTSHVLYLSNIIRRTLTEQMREQSQYLRNHLRARTALKEIVEMPDQQADRVLRSIEQTQGELSNVLAKQMPVLREPGIWEAIVEAVRQAFREEPR</sequence>
<dbReference type="EMBL" id="UGSB01000001">
    <property type="protein sequence ID" value="SUA54613.1"/>
    <property type="molecule type" value="Genomic_DNA"/>
</dbReference>
<dbReference type="Pfam" id="PF02661">
    <property type="entry name" value="Fic"/>
    <property type="match status" value="1"/>
</dbReference>
<dbReference type="GO" id="GO:0005524">
    <property type="term" value="F:ATP binding"/>
    <property type="evidence" value="ECO:0007669"/>
    <property type="project" value="UniProtKB-KW"/>
</dbReference>
<feature type="active site" evidence="1">
    <location>
        <position position="327"/>
    </location>
</feature>
<proteinExistence type="predicted"/>
<feature type="domain" description="Fido" evidence="3">
    <location>
        <begin position="242"/>
        <end position="397"/>
    </location>
</feature>
<evidence type="ECO:0000256" key="1">
    <source>
        <dbReference type="PIRSR" id="PIRSR640198-1"/>
    </source>
</evidence>
<name>A0A378XEZ4_9BURK</name>
<dbReference type="InterPro" id="IPR040198">
    <property type="entry name" value="Fido_containing"/>
</dbReference>
<dbReference type="PANTHER" id="PTHR13504:SF38">
    <property type="entry name" value="FIDO DOMAIN-CONTAINING PROTEIN"/>
    <property type="match status" value="1"/>
</dbReference>
<dbReference type="PROSITE" id="PS51459">
    <property type="entry name" value="FIDO"/>
    <property type="match status" value="1"/>
</dbReference>
<evidence type="ECO:0000313" key="6">
    <source>
        <dbReference type="Proteomes" id="UP000254603"/>
    </source>
</evidence>
<evidence type="ECO:0000313" key="4">
    <source>
        <dbReference type="EMBL" id="QPT39045.1"/>
    </source>
</evidence>
<dbReference type="EMBL" id="CP065725">
    <property type="protein sequence ID" value="QPT39045.1"/>
    <property type="molecule type" value="Genomic_DNA"/>
</dbReference>
<dbReference type="InterPro" id="IPR036597">
    <property type="entry name" value="Fido-like_dom_sf"/>
</dbReference>